<evidence type="ECO:0000256" key="5">
    <source>
        <dbReference type="ARBA" id="ARBA00022691"/>
    </source>
</evidence>
<organism evidence="8 9">
    <name type="scientific">Weissella soli</name>
    <dbReference type="NCBI Taxonomy" id="155866"/>
    <lineage>
        <taxon>Bacteria</taxon>
        <taxon>Bacillati</taxon>
        <taxon>Bacillota</taxon>
        <taxon>Bacilli</taxon>
        <taxon>Lactobacillales</taxon>
        <taxon>Lactobacillaceae</taxon>
        <taxon>Weissella</taxon>
    </lineage>
</organism>
<evidence type="ECO:0000313" key="9">
    <source>
        <dbReference type="Proteomes" id="UP000254912"/>
    </source>
</evidence>
<keyword evidence="4 7" id="KW-0808">Transferase</keyword>
<reference evidence="8 9" key="1">
    <citation type="submission" date="2018-07" db="EMBL/GenBank/DDBJ databases">
        <title>Genomic Encyclopedia of Type Strains, Phase III (KMG-III): the genomes of soil and plant-associated and newly described type strains.</title>
        <authorList>
            <person name="Whitman W."/>
        </authorList>
    </citation>
    <scope>NUCLEOTIDE SEQUENCE [LARGE SCALE GENOMIC DNA]</scope>
    <source>
        <strain evidence="8 9">CECT 7031</strain>
    </source>
</reference>
<dbReference type="GO" id="GO:0006298">
    <property type="term" value="P:mismatch repair"/>
    <property type="evidence" value="ECO:0007669"/>
    <property type="project" value="TreeGrafter"/>
</dbReference>
<dbReference type="SUPFAM" id="SSF53335">
    <property type="entry name" value="S-adenosyl-L-methionine-dependent methyltransferases"/>
    <property type="match status" value="1"/>
</dbReference>
<dbReference type="InterPro" id="IPR012263">
    <property type="entry name" value="M_m6A_EcoRV"/>
</dbReference>
<dbReference type="KEGG" id="wso:WSWS_00439"/>
<dbReference type="Gene3D" id="3.40.50.150">
    <property type="entry name" value="Vaccinia Virus protein VP39"/>
    <property type="match status" value="1"/>
</dbReference>
<evidence type="ECO:0000256" key="3">
    <source>
        <dbReference type="ARBA" id="ARBA00022603"/>
    </source>
</evidence>
<dbReference type="Pfam" id="PF02086">
    <property type="entry name" value="MethyltransfD12"/>
    <property type="match status" value="1"/>
</dbReference>
<dbReference type="EC" id="2.1.1.72" evidence="2 7"/>
<dbReference type="NCBIfam" id="TIGR00571">
    <property type="entry name" value="dam"/>
    <property type="match status" value="1"/>
</dbReference>
<dbReference type="PANTHER" id="PTHR30481">
    <property type="entry name" value="DNA ADENINE METHYLASE"/>
    <property type="match status" value="1"/>
</dbReference>
<dbReference type="GO" id="GO:0009007">
    <property type="term" value="F:site-specific DNA-methyltransferase (adenine-specific) activity"/>
    <property type="evidence" value="ECO:0007669"/>
    <property type="project" value="UniProtKB-UniRule"/>
</dbReference>
<comment type="similarity">
    <text evidence="1 7">Belongs to the N(4)/N(6)-methyltransferase family.</text>
</comment>
<evidence type="ECO:0000313" key="8">
    <source>
        <dbReference type="EMBL" id="RDL11650.1"/>
    </source>
</evidence>
<dbReference type="PIRSF" id="PIRSF000398">
    <property type="entry name" value="M_m6A_EcoRV"/>
    <property type="match status" value="1"/>
</dbReference>
<dbReference type="PANTHER" id="PTHR30481:SF3">
    <property type="entry name" value="DNA ADENINE METHYLASE"/>
    <property type="match status" value="1"/>
</dbReference>
<keyword evidence="5 7" id="KW-0949">S-adenosyl-L-methionine</keyword>
<keyword evidence="9" id="KW-1185">Reference proteome</keyword>
<name>A0A288QLQ1_9LACO</name>
<comment type="catalytic activity">
    <reaction evidence="6 7">
        <text>a 2'-deoxyadenosine in DNA + S-adenosyl-L-methionine = an N(6)-methyl-2'-deoxyadenosine in DNA + S-adenosyl-L-homocysteine + H(+)</text>
        <dbReference type="Rhea" id="RHEA:15197"/>
        <dbReference type="Rhea" id="RHEA-COMP:12418"/>
        <dbReference type="Rhea" id="RHEA-COMP:12419"/>
        <dbReference type="ChEBI" id="CHEBI:15378"/>
        <dbReference type="ChEBI" id="CHEBI:57856"/>
        <dbReference type="ChEBI" id="CHEBI:59789"/>
        <dbReference type="ChEBI" id="CHEBI:90615"/>
        <dbReference type="ChEBI" id="CHEBI:90616"/>
        <dbReference type="EC" id="2.1.1.72"/>
    </reaction>
</comment>
<accession>A0A288QLQ1</accession>
<evidence type="ECO:0000256" key="6">
    <source>
        <dbReference type="ARBA" id="ARBA00047942"/>
    </source>
</evidence>
<dbReference type="PROSITE" id="PS00092">
    <property type="entry name" value="N6_MTASE"/>
    <property type="match status" value="1"/>
</dbReference>
<keyword evidence="3 7" id="KW-0489">Methyltransferase</keyword>
<sequence length="258" mass="29049">MAKYVPEKFGTYFEPFIGGGAFFLALHPAKAVINDFNPELVNAWKIVKEFPEELLSKLSEHASKNTKEYYLDIRLTDRDGRLENMTEIERAARFIYMLKTGFNGLWRMNKKGQNNVPYGSYKNPNIADTQTIRQVSTFLNSIQLEMRSGDFSKAVAGVSTGDFVYFDPPYIPLTETSSFTSYSAEFGYAEQLRLRDLVKTLHQSGVYVMLSNSDVPQIYELYGDIPGIHIHQVTAQRSVGAKANSRGKVGEVIVTNVG</sequence>
<dbReference type="PRINTS" id="PR00505">
    <property type="entry name" value="D12N6MTFRASE"/>
</dbReference>
<dbReference type="InterPro" id="IPR002052">
    <property type="entry name" value="DNA_methylase_N6_adenine_CS"/>
</dbReference>
<evidence type="ECO:0000256" key="4">
    <source>
        <dbReference type="ARBA" id="ARBA00022679"/>
    </source>
</evidence>
<dbReference type="EMBL" id="QRAS01000001">
    <property type="protein sequence ID" value="RDL11650.1"/>
    <property type="molecule type" value="Genomic_DNA"/>
</dbReference>
<dbReference type="InterPro" id="IPR029063">
    <property type="entry name" value="SAM-dependent_MTases_sf"/>
</dbReference>
<dbReference type="InterPro" id="IPR012327">
    <property type="entry name" value="MeTrfase_D12"/>
</dbReference>
<dbReference type="Gene3D" id="1.10.1020.10">
    <property type="entry name" value="Adenine-specific Methyltransferase, Domain 2"/>
    <property type="match status" value="1"/>
</dbReference>
<dbReference type="RefSeq" id="WP_237342597.1">
    <property type="nucleotide sequence ID" value="NZ_CP017326.1"/>
</dbReference>
<evidence type="ECO:0000256" key="1">
    <source>
        <dbReference type="ARBA" id="ARBA00006594"/>
    </source>
</evidence>
<gene>
    <name evidence="8" type="ORF">DFP99_0068</name>
</gene>
<dbReference type="GO" id="GO:0009307">
    <property type="term" value="P:DNA restriction-modification system"/>
    <property type="evidence" value="ECO:0007669"/>
    <property type="project" value="InterPro"/>
</dbReference>
<proteinExistence type="inferred from homology"/>
<dbReference type="GO" id="GO:0032259">
    <property type="term" value="P:methylation"/>
    <property type="evidence" value="ECO:0007669"/>
    <property type="project" value="UniProtKB-KW"/>
</dbReference>
<dbReference type="InterPro" id="IPR023095">
    <property type="entry name" value="Ade_MeTrfase_dom_2"/>
</dbReference>
<dbReference type="GO" id="GO:1904047">
    <property type="term" value="F:S-adenosyl-L-methionine binding"/>
    <property type="evidence" value="ECO:0007669"/>
    <property type="project" value="TreeGrafter"/>
</dbReference>
<comment type="caution">
    <text evidence="8">The sequence shown here is derived from an EMBL/GenBank/DDBJ whole genome shotgun (WGS) entry which is preliminary data.</text>
</comment>
<dbReference type="AlphaFoldDB" id="A0A288QLQ1"/>
<dbReference type="Proteomes" id="UP000254912">
    <property type="component" value="Unassembled WGS sequence"/>
</dbReference>
<dbReference type="GeneID" id="94545646"/>
<dbReference type="GO" id="GO:0043565">
    <property type="term" value="F:sequence-specific DNA binding"/>
    <property type="evidence" value="ECO:0007669"/>
    <property type="project" value="TreeGrafter"/>
</dbReference>
<protein>
    <recommendedName>
        <fullName evidence="2 7">Site-specific DNA-methyltransferase (adenine-specific)</fullName>
        <ecNumber evidence="2 7">2.1.1.72</ecNumber>
    </recommendedName>
</protein>
<evidence type="ECO:0000256" key="2">
    <source>
        <dbReference type="ARBA" id="ARBA00011900"/>
    </source>
</evidence>
<evidence type="ECO:0000256" key="7">
    <source>
        <dbReference type="RuleBase" id="RU361257"/>
    </source>
</evidence>